<dbReference type="GeneID" id="81358401"/>
<reference evidence="3" key="1">
    <citation type="submission" date="2022-11" db="EMBL/GenBank/DDBJ databases">
        <authorList>
            <person name="Petersen C."/>
        </authorList>
    </citation>
    <scope>NUCLEOTIDE SEQUENCE</scope>
    <source>
        <strain evidence="3">IBT 30761</strain>
    </source>
</reference>
<keyword evidence="2" id="KW-0472">Membrane</keyword>
<keyword evidence="4" id="KW-1185">Reference proteome</keyword>
<proteinExistence type="predicted"/>
<feature type="transmembrane region" description="Helical" evidence="2">
    <location>
        <begin position="69"/>
        <end position="91"/>
    </location>
</feature>
<feature type="transmembrane region" description="Helical" evidence="2">
    <location>
        <begin position="30"/>
        <end position="57"/>
    </location>
</feature>
<feature type="transmembrane region" description="Helical" evidence="2">
    <location>
        <begin position="97"/>
        <end position="118"/>
    </location>
</feature>
<dbReference type="InterPro" id="IPR050327">
    <property type="entry name" value="Proton-linked_MCT"/>
</dbReference>
<feature type="region of interest" description="Disordered" evidence="1">
    <location>
        <begin position="1"/>
        <end position="20"/>
    </location>
</feature>
<dbReference type="OrthoDB" id="6499973at2759"/>
<dbReference type="RefSeq" id="XP_056475581.1">
    <property type="nucleotide sequence ID" value="XM_056619422.1"/>
</dbReference>
<feature type="transmembrane region" description="Helical" evidence="2">
    <location>
        <begin position="125"/>
        <end position="148"/>
    </location>
</feature>
<keyword evidence="2" id="KW-1133">Transmembrane helix</keyword>
<comment type="caution">
    <text evidence="3">The sequence shown here is derived from an EMBL/GenBank/DDBJ whole genome shotgun (WGS) entry which is preliminary data.</text>
</comment>
<gene>
    <name evidence="3" type="ORF">N7532_006928</name>
</gene>
<evidence type="ECO:0008006" key="5">
    <source>
        <dbReference type="Google" id="ProtNLM"/>
    </source>
</evidence>
<dbReference type="AlphaFoldDB" id="A0A9W9FGT6"/>
<dbReference type="PANTHER" id="PTHR11360">
    <property type="entry name" value="MONOCARBOXYLATE TRANSPORTER"/>
    <property type="match status" value="1"/>
</dbReference>
<dbReference type="InterPro" id="IPR036259">
    <property type="entry name" value="MFS_trans_sf"/>
</dbReference>
<organism evidence="3 4">
    <name type="scientific">Penicillium argentinense</name>
    <dbReference type="NCBI Taxonomy" id="1131581"/>
    <lineage>
        <taxon>Eukaryota</taxon>
        <taxon>Fungi</taxon>
        <taxon>Dikarya</taxon>
        <taxon>Ascomycota</taxon>
        <taxon>Pezizomycotina</taxon>
        <taxon>Eurotiomycetes</taxon>
        <taxon>Eurotiomycetidae</taxon>
        <taxon>Eurotiales</taxon>
        <taxon>Aspergillaceae</taxon>
        <taxon>Penicillium</taxon>
    </lineage>
</organism>
<dbReference type="PANTHER" id="PTHR11360:SF315">
    <property type="entry name" value="TRANSPORTER MCH2-RELATED"/>
    <property type="match status" value="1"/>
</dbReference>
<evidence type="ECO:0000313" key="3">
    <source>
        <dbReference type="EMBL" id="KAJ5099927.1"/>
    </source>
</evidence>
<sequence>MLFGERPTANPRALKPTANTDAPPDGGYGWVFTVAAAVINAHSWGFNSAYAVFLAYYLDSDVFPGASHLEYAFVGSLSLCLLMLISPIATISVRELGVNPTIFCGVVLETVCLLCASLSTQTWHLFLTQGVFFGMGLGLLLTPTAAVVPQ</sequence>
<name>A0A9W9FGT6_9EURO</name>
<evidence type="ECO:0000256" key="2">
    <source>
        <dbReference type="SAM" id="Phobius"/>
    </source>
</evidence>
<dbReference type="Proteomes" id="UP001149074">
    <property type="component" value="Unassembled WGS sequence"/>
</dbReference>
<dbReference type="SUPFAM" id="SSF103473">
    <property type="entry name" value="MFS general substrate transporter"/>
    <property type="match status" value="1"/>
</dbReference>
<keyword evidence="2" id="KW-0812">Transmembrane</keyword>
<evidence type="ECO:0000256" key="1">
    <source>
        <dbReference type="SAM" id="MobiDB-lite"/>
    </source>
</evidence>
<reference evidence="3" key="2">
    <citation type="journal article" date="2023" name="IMA Fungus">
        <title>Comparative genomic study of the Penicillium genus elucidates a diverse pangenome and 15 lateral gene transfer events.</title>
        <authorList>
            <person name="Petersen C."/>
            <person name="Sorensen T."/>
            <person name="Nielsen M.R."/>
            <person name="Sondergaard T.E."/>
            <person name="Sorensen J.L."/>
            <person name="Fitzpatrick D.A."/>
            <person name="Frisvad J.C."/>
            <person name="Nielsen K.L."/>
        </authorList>
    </citation>
    <scope>NUCLEOTIDE SEQUENCE</scope>
    <source>
        <strain evidence="3">IBT 30761</strain>
    </source>
</reference>
<protein>
    <recommendedName>
        <fullName evidence="5">Monocarboxylate transporter</fullName>
    </recommendedName>
</protein>
<evidence type="ECO:0000313" key="4">
    <source>
        <dbReference type="Proteomes" id="UP001149074"/>
    </source>
</evidence>
<accession>A0A9W9FGT6</accession>
<dbReference type="EMBL" id="JAPQKI010000005">
    <property type="protein sequence ID" value="KAJ5099927.1"/>
    <property type="molecule type" value="Genomic_DNA"/>
</dbReference>
<dbReference type="Gene3D" id="1.20.1250.20">
    <property type="entry name" value="MFS general substrate transporter like domains"/>
    <property type="match status" value="1"/>
</dbReference>